<dbReference type="PROSITE" id="PS01333">
    <property type="entry name" value="PYRASE_GLU"/>
    <property type="match status" value="1"/>
</dbReference>
<dbReference type="EC" id="3.4.19.3" evidence="5 10"/>
<evidence type="ECO:0000256" key="4">
    <source>
        <dbReference type="ARBA" id="ARBA00006641"/>
    </source>
</evidence>
<sequence>MTTLLLTGYEPFGEYETNPTSRLVEALDGTKTGEATVVGRELPVVFDDALPALRGYLEEHEPVAVLSTGLMPGRAVLTVERVGINVRDYDGVPDNTGAEPVDQPVDLEGPDAYFATLPVRELVEELQAVGVPARISNTAGTHLCNNILYATRHHIETNGLSIRSGFVHTPFSHEQVARRGTDDPSMQFETMRTGIETMLRYLATTHE</sequence>
<dbReference type="RefSeq" id="WP_276306089.1">
    <property type="nucleotide sequence ID" value="NZ_CP119993.1"/>
</dbReference>
<comment type="subcellular location">
    <subcellularLocation>
        <location evidence="3">Cytoplasm</location>
    </subcellularLocation>
</comment>
<evidence type="ECO:0000256" key="9">
    <source>
        <dbReference type="ARBA" id="ARBA00022807"/>
    </source>
</evidence>
<feature type="active site" evidence="10">
    <location>
        <position position="80"/>
    </location>
</feature>
<comment type="caution">
    <text evidence="11">The sequence shown here is derived from an EMBL/GenBank/DDBJ whole genome shotgun (WGS) entry which is preliminary data.</text>
</comment>
<dbReference type="EMBL" id="JBHTBF010000003">
    <property type="protein sequence ID" value="MFC7319085.1"/>
    <property type="molecule type" value="Genomic_DNA"/>
</dbReference>
<dbReference type="InterPro" id="IPR000816">
    <property type="entry name" value="Peptidase_C15"/>
</dbReference>
<gene>
    <name evidence="11" type="primary">pcp</name>
    <name evidence="11" type="ORF">ACFQPE_20150</name>
</gene>
<evidence type="ECO:0000256" key="2">
    <source>
        <dbReference type="ARBA" id="ARBA00002280"/>
    </source>
</evidence>
<dbReference type="AlphaFoldDB" id="A0ABD6AFV4"/>
<evidence type="ECO:0000256" key="3">
    <source>
        <dbReference type="ARBA" id="ARBA00004496"/>
    </source>
</evidence>
<dbReference type="InterPro" id="IPR033693">
    <property type="entry name" value="PGPEP1_Glu_AS"/>
</dbReference>
<keyword evidence="9" id="KW-0788">Thiol protease</keyword>
<dbReference type="GeneID" id="79317725"/>
<evidence type="ECO:0000256" key="8">
    <source>
        <dbReference type="ARBA" id="ARBA00022801"/>
    </source>
</evidence>
<keyword evidence="6" id="KW-0963">Cytoplasm</keyword>
<comment type="function">
    <text evidence="2">Removes 5-oxoproline from various penultimate amino acid residues except L-proline.</text>
</comment>
<dbReference type="PIRSF" id="PIRSF015592">
    <property type="entry name" value="Prld-crbxl_pptds"/>
    <property type="match status" value="1"/>
</dbReference>
<proteinExistence type="inferred from homology"/>
<evidence type="ECO:0000256" key="5">
    <source>
        <dbReference type="ARBA" id="ARBA00012915"/>
    </source>
</evidence>
<comment type="catalytic activity">
    <reaction evidence="1 10">
        <text>Release of an N-terminal pyroglutamyl group from a polypeptide, the second amino acid generally not being Pro.</text>
        <dbReference type="EC" id="3.4.19.3"/>
    </reaction>
</comment>
<reference evidence="11 12" key="1">
    <citation type="journal article" date="2019" name="Int. J. Syst. Evol. Microbiol.">
        <title>The Global Catalogue of Microorganisms (GCM) 10K type strain sequencing project: providing services to taxonomists for standard genome sequencing and annotation.</title>
        <authorList>
            <consortium name="The Broad Institute Genomics Platform"/>
            <consortium name="The Broad Institute Genome Sequencing Center for Infectious Disease"/>
            <person name="Wu L."/>
            <person name="Ma J."/>
        </authorList>
    </citation>
    <scope>NUCLEOTIDE SEQUENCE [LARGE SCALE GENOMIC DNA]</scope>
    <source>
        <strain evidence="11 12">PSR21</strain>
    </source>
</reference>
<dbReference type="GO" id="GO:0005737">
    <property type="term" value="C:cytoplasm"/>
    <property type="evidence" value="ECO:0007669"/>
    <property type="project" value="UniProtKB-SubCell"/>
</dbReference>
<name>A0ABD6AFV4_9EURY</name>
<keyword evidence="8 11" id="KW-0378">Hydrolase</keyword>
<dbReference type="PANTHER" id="PTHR23402:SF1">
    <property type="entry name" value="PYROGLUTAMYL-PEPTIDASE I"/>
    <property type="match status" value="1"/>
</dbReference>
<dbReference type="SUPFAM" id="SSF53182">
    <property type="entry name" value="Pyrrolidone carboxyl peptidase (pyroglutamate aminopeptidase)"/>
    <property type="match status" value="1"/>
</dbReference>
<dbReference type="Proteomes" id="UP001596547">
    <property type="component" value="Unassembled WGS sequence"/>
</dbReference>
<protein>
    <recommendedName>
        <fullName evidence="5 10">Pyroglutamyl-peptidase I</fullName>
        <ecNumber evidence="5 10">3.4.19.3</ecNumber>
    </recommendedName>
</protein>
<dbReference type="GO" id="GO:0016920">
    <property type="term" value="F:pyroglutamyl-peptidase activity"/>
    <property type="evidence" value="ECO:0007669"/>
    <property type="project" value="UniProtKB-EC"/>
</dbReference>
<evidence type="ECO:0000256" key="7">
    <source>
        <dbReference type="ARBA" id="ARBA00022670"/>
    </source>
</evidence>
<keyword evidence="12" id="KW-1185">Reference proteome</keyword>
<accession>A0ABD6AFV4</accession>
<dbReference type="GO" id="GO:0006508">
    <property type="term" value="P:proteolysis"/>
    <property type="evidence" value="ECO:0007669"/>
    <property type="project" value="UniProtKB-KW"/>
</dbReference>
<comment type="similarity">
    <text evidence="4">Belongs to the peptidase C15 family.</text>
</comment>
<dbReference type="InterPro" id="IPR016125">
    <property type="entry name" value="Peptidase_C15-like"/>
</dbReference>
<dbReference type="CDD" id="cd00501">
    <property type="entry name" value="Peptidase_C15"/>
    <property type="match status" value="1"/>
</dbReference>
<organism evidence="11 12">
    <name type="scientific">Halomarina halobia</name>
    <dbReference type="NCBI Taxonomy" id="3033386"/>
    <lineage>
        <taxon>Archaea</taxon>
        <taxon>Methanobacteriati</taxon>
        <taxon>Methanobacteriota</taxon>
        <taxon>Stenosarchaea group</taxon>
        <taxon>Halobacteria</taxon>
        <taxon>Halobacteriales</taxon>
        <taxon>Natronomonadaceae</taxon>
        <taxon>Halomarina</taxon>
    </lineage>
</organism>
<evidence type="ECO:0000313" key="11">
    <source>
        <dbReference type="EMBL" id="MFC7319085.1"/>
    </source>
</evidence>
<dbReference type="NCBIfam" id="TIGR00504">
    <property type="entry name" value="pyro_pdase"/>
    <property type="match status" value="1"/>
</dbReference>
<dbReference type="Gene3D" id="3.40.630.20">
    <property type="entry name" value="Peptidase C15, pyroglutamyl peptidase I-like"/>
    <property type="match status" value="1"/>
</dbReference>
<dbReference type="InterPro" id="IPR036440">
    <property type="entry name" value="Peptidase_C15-like_sf"/>
</dbReference>
<evidence type="ECO:0000313" key="12">
    <source>
        <dbReference type="Proteomes" id="UP001596547"/>
    </source>
</evidence>
<evidence type="ECO:0000256" key="6">
    <source>
        <dbReference type="ARBA" id="ARBA00022490"/>
    </source>
</evidence>
<dbReference type="NCBIfam" id="NF009676">
    <property type="entry name" value="PRK13197.1"/>
    <property type="match status" value="1"/>
</dbReference>
<keyword evidence="7" id="KW-0645">Protease</keyword>
<evidence type="ECO:0000256" key="1">
    <source>
        <dbReference type="ARBA" id="ARBA00001770"/>
    </source>
</evidence>
<dbReference type="PANTHER" id="PTHR23402">
    <property type="entry name" value="PROTEASE FAMILY C15 PYROGLUTAMYL-PEPTIDASE I-RELATED"/>
    <property type="match status" value="1"/>
</dbReference>
<dbReference type="PRINTS" id="PR00706">
    <property type="entry name" value="PYROGLUPTASE"/>
</dbReference>
<dbReference type="InterPro" id="IPR029762">
    <property type="entry name" value="PGP-I_bact-type"/>
</dbReference>
<evidence type="ECO:0000256" key="10">
    <source>
        <dbReference type="PROSITE-ProRule" id="PRU10076"/>
    </source>
</evidence>
<dbReference type="Pfam" id="PF01470">
    <property type="entry name" value="Peptidase_C15"/>
    <property type="match status" value="1"/>
</dbReference>